<comment type="similarity">
    <text evidence="1">Belongs to the Gfo/Idh/MocA family.</text>
</comment>
<dbReference type="Proteomes" id="UP000518752">
    <property type="component" value="Unassembled WGS sequence"/>
</dbReference>
<reference evidence="7 8" key="1">
    <citation type="journal article" date="2020" name="ISME J.">
        <title>Uncovering the hidden diversity of litter-decomposition mechanisms in mushroom-forming fungi.</title>
        <authorList>
            <person name="Floudas D."/>
            <person name="Bentzer J."/>
            <person name="Ahren D."/>
            <person name="Johansson T."/>
            <person name="Persson P."/>
            <person name="Tunlid A."/>
        </authorList>
    </citation>
    <scope>NUCLEOTIDE SEQUENCE [LARGE SCALE GENOMIC DNA]</scope>
    <source>
        <strain evidence="7 8">CBS 406.79</strain>
    </source>
</reference>
<dbReference type="SUPFAM" id="SSF51735">
    <property type="entry name" value="NAD(P)-binding Rossmann-fold domains"/>
    <property type="match status" value="1"/>
</dbReference>
<protein>
    <recommendedName>
        <fullName evidence="3">D-xylose 1-dehydrogenase (NADP(+), D-xylono-1,5-lactone-forming)</fullName>
        <ecNumber evidence="3">1.1.1.179</ecNumber>
    </recommendedName>
    <alternativeName>
        <fullName evidence="4">D-xylose-NADP dehydrogenase</fullName>
    </alternativeName>
</protein>
<evidence type="ECO:0000256" key="1">
    <source>
        <dbReference type="ARBA" id="ARBA00010928"/>
    </source>
</evidence>
<dbReference type="InterPro" id="IPR050984">
    <property type="entry name" value="Gfo/Idh/MocA_domain"/>
</dbReference>
<dbReference type="OrthoDB" id="2129491at2759"/>
<dbReference type="GO" id="GO:0000166">
    <property type="term" value="F:nucleotide binding"/>
    <property type="evidence" value="ECO:0007669"/>
    <property type="project" value="InterPro"/>
</dbReference>
<dbReference type="Gene3D" id="3.40.50.720">
    <property type="entry name" value="NAD(P)-binding Rossmann-like Domain"/>
    <property type="match status" value="1"/>
</dbReference>
<accession>A0A8H5HG41</accession>
<dbReference type="GO" id="GO:0047837">
    <property type="term" value="F:D-xylose 1-dehydrogenase (NADP+) activity"/>
    <property type="evidence" value="ECO:0007669"/>
    <property type="project" value="UniProtKB-EC"/>
</dbReference>
<dbReference type="EMBL" id="JAACJN010000049">
    <property type="protein sequence ID" value="KAF5382906.1"/>
    <property type="molecule type" value="Genomic_DNA"/>
</dbReference>
<feature type="domain" description="Gfo/Idh/MocA-like oxidoreductase N-terminal" evidence="6">
    <location>
        <begin position="63"/>
        <end position="189"/>
    </location>
</feature>
<dbReference type="SUPFAM" id="SSF55347">
    <property type="entry name" value="Glyceraldehyde-3-phosphate dehydrogenase-like, C-terminal domain"/>
    <property type="match status" value="1"/>
</dbReference>
<evidence type="ECO:0000256" key="5">
    <source>
        <dbReference type="ARBA" id="ARBA00049233"/>
    </source>
</evidence>
<evidence type="ECO:0000313" key="7">
    <source>
        <dbReference type="EMBL" id="KAF5382906.1"/>
    </source>
</evidence>
<dbReference type="PANTHER" id="PTHR22604">
    <property type="entry name" value="OXIDOREDUCTASES"/>
    <property type="match status" value="1"/>
</dbReference>
<dbReference type="InterPro" id="IPR000683">
    <property type="entry name" value="Gfo/Idh/MocA-like_OxRdtase_N"/>
</dbReference>
<dbReference type="Gene3D" id="3.30.360.10">
    <property type="entry name" value="Dihydrodipicolinate Reductase, domain 2"/>
    <property type="match status" value="1"/>
</dbReference>
<name>A0A8H5HG41_9AGAR</name>
<gene>
    <name evidence="7" type="ORF">D9757_006396</name>
</gene>
<dbReference type="InterPro" id="IPR036291">
    <property type="entry name" value="NAD(P)-bd_dom_sf"/>
</dbReference>
<evidence type="ECO:0000259" key="6">
    <source>
        <dbReference type="Pfam" id="PF01408"/>
    </source>
</evidence>
<comment type="catalytic activity">
    <reaction evidence="5">
        <text>D-xylose + NADP(+) = D-xylono-1,5-lactone + NADPH + H(+)</text>
        <dbReference type="Rhea" id="RHEA:22000"/>
        <dbReference type="ChEBI" id="CHEBI:15378"/>
        <dbReference type="ChEBI" id="CHEBI:15867"/>
        <dbReference type="ChEBI" id="CHEBI:53455"/>
        <dbReference type="ChEBI" id="CHEBI:57783"/>
        <dbReference type="ChEBI" id="CHEBI:58349"/>
        <dbReference type="EC" id="1.1.1.179"/>
    </reaction>
</comment>
<evidence type="ECO:0000256" key="3">
    <source>
        <dbReference type="ARBA" id="ARBA00038984"/>
    </source>
</evidence>
<evidence type="ECO:0000256" key="2">
    <source>
        <dbReference type="ARBA" id="ARBA00023002"/>
    </source>
</evidence>
<dbReference type="Pfam" id="PF01408">
    <property type="entry name" value="GFO_IDH_MocA"/>
    <property type="match status" value="1"/>
</dbReference>
<dbReference type="AlphaFoldDB" id="A0A8H5HG41"/>
<dbReference type="EC" id="1.1.1.179" evidence="3"/>
<keyword evidence="8" id="KW-1185">Reference proteome</keyword>
<organism evidence="7 8">
    <name type="scientific">Collybiopsis confluens</name>
    <dbReference type="NCBI Taxonomy" id="2823264"/>
    <lineage>
        <taxon>Eukaryota</taxon>
        <taxon>Fungi</taxon>
        <taxon>Dikarya</taxon>
        <taxon>Basidiomycota</taxon>
        <taxon>Agaricomycotina</taxon>
        <taxon>Agaricomycetes</taxon>
        <taxon>Agaricomycetidae</taxon>
        <taxon>Agaricales</taxon>
        <taxon>Marasmiineae</taxon>
        <taxon>Omphalotaceae</taxon>
        <taxon>Collybiopsis</taxon>
    </lineage>
</organism>
<sequence length="414" mass="45876">MLYMAFHLGPTPYQGEGVSELLAPAWLRMSKVRITDESSEITRPGFGVFTLTMTSQQPLVLCWGIISTGGIATQFSKDLLIDPKTRDVHDIKHRIAAIGSRSVEKAQDFINTSLGGDKSIKAYGNYEDVYKDADVDVIYVATPHTYHYENALDAIKAKKHVLCEKPVTSNTAELRSLLAAAKEHDVFFMEAMWTRFQPLSLEFKKISDGGDLGLPVSIHADLSGNFHIESEDLGPKTRGRGSFGPWPLPIGAIMALYENPGNSQTKPHITGSILKTPITGVDRDTSFTLTFNESKLAAQAVLSCSINTDALEFGVIVRYEKGSIKVASPIYVPKSYVVQYFGEKGQIVKEETRFFEYVGRGMHYQADEVARCIQTGKKESALWGHEKSLLEMQIFDEVRKQGGYQLPPGVEKVV</sequence>
<keyword evidence="2" id="KW-0560">Oxidoreductase</keyword>
<comment type="caution">
    <text evidence="7">The sequence shown here is derived from an EMBL/GenBank/DDBJ whole genome shotgun (WGS) entry which is preliminary data.</text>
</comment>
<dbReference type="PANTHER" id="PTHR22604:SF105">
    <property type="entry name" value="TRANS-1,2-DIHYDROBENZENE-1,2-DIOL DEHYDROGENASE"/>
    <property type="match status" value="1"/>
</dbReference>
<evidence type="ECO:0000313" key="8">
    <source>
        <dbReference type="Proteomes" id="UP000518752"/>
    </source>
</evidence>
<evidence type="ECO:0000256" key="4">
    <source>
        <dbReference type="ARBA" id="ARBA00042988"/>
    </source>
</evidence>
<proteinExistence type="inferred from homology"/>